<keyword evidence="6 7" id="KW-0472">Membrane</keyword>
<feature type="transmembrane region" description="Helical" evidence="7">
    <location>
        <begin position="12"/>
        <end position="33"/>
    </location>
</feature>
<evidence type="ECO:0000256" key="5">
    <source>
        <dbReference type="ARBA" id="ARBA00022989"/>
    </source>
</evidence>
<evidence type="ECO:0000259" key="8">
    <source>
        <dbReference type="Pfam" id="PF13839"/>
    </source>
</evidence>
<evidence type="ECO:0000256" key="7">
    <source>
        <dbReference type="SAM" id="Phobius"/>
    </source>
</evidence>
<dbReference type="Pfam" id="PF14416">
    <property type="entry name" value="PMR5N"/>
    <property type="match status" value="1"/>
</dbReference>
<evidence type="ECO:0000259" key="9">
    <source>
        <dbReference type="Pfam" id="PF14416"/>
    </source>
</evidence>
<evidence type="ECO:0000256" key="3">
    <source>
        <dbReference type="ARBA" id="ARBA00022692"/>
    </source>
</evidence>
<evidence type="ECO:0000256" key="4">
    <source>
        <dbReference type="ARBA" id="ARBA00022968"/>
    </source>
</evidence>
<dbReference type="AlphaFoldDB" id="A0A4S4DW55"/>
<comment type="subcellular location">
    <subcellularLocation>
        <location evidence="1">Membrane</location>
        <topology evidence="1">Single-pass membrane protein</topology>
    </subcellularLocation>
</comment>
<evidence type="ECO:0000256" key="6">
    <source>
        <dbReference type="ARBA" id="ARBA00023136"/>
    </source>
</evidence>
<dbReference type="GO" id="GO:0005794">
    <property type="term" value="C:Golgi apparatus"/>
    <property type="evidence" value="ECO:0007669"/>
    <property type="project" value="TreeGrafter"/>
</dbReference>
<evidence type="ECO:0000313" key="11">
    <source>
        <dbReference type="Proteomes" id="UP000306102"/>
    </source>
</evidence>
<evidence type="ECO:0000256" key="2">
    <source>
        <dbReference type="ARBA" id="ARBA00007727"/>
    </source>
</evidence>
<organism evidence="10 11">
    <name type="scientific">Camellia sinensis var. sinensis</name>
    <name type="common">China tea</name>
    <dbReference type="NCBI Taxonomy" id="542762"/>
    <lineage>
        <taxon>Eukaryota</taxon>
        <taxon>Viridiplantae</taxon>
        <taxon>Streptophyta</taxon>
        <taxon>Embryophyta</taxon>
        <taxon>Tracheophyta</taxon>
        <taxon>Spermatophyta</taxon>
        <taxon>Magnoliopsida</taxon>
        <taxon>eudicotyledons</taxon>
        <taxon>Gunneridae</taxon>
        <taxon>Pentapetalae</taxon>
        <taxon>asterids</taxon>
        <taxon>Ericales</taxon>
        <taxon>Theaceae</taxon>
        <taxon>Camellia</taxon>
    </lineage>
</organism>
<dbReference type="Proteomes" id="UP000306102">
    <property type="component" value="Unassembled WGS sequence"/>
</dbReference>
<comment type="similarity">
    <text evidence="2">Belongs to the PC-esterase family. TBL subfamily.</text>
</comment>
<dbReference type="InterPro" id="IPR026057">
    <property type="entry name" value="TBL_C"/>
</dbReference>
<dbReference type="GO" id="GO:0016413">
    <property type="term" value="F:O-acetyltransferase activity"/>
    <property type="evidence" value="ECO:0007669"/>
    <property type="project" value="InterPro"/>
</dbReference>
<dbReference type="SMR" id="A0A4S4DW55"/>
<comment type="caution">
    <text evidence="10">The sequence shown here is derived from an EMBL/GenBank/DDBJ whole genome shotgun (WGS) entry which is preliminary data.</text>
</comment>
<evidence type="ECO:0000256" key="1">
    <source>
        <dbReference type="ARBA" id="ARBA00004167"/>
    </source>
</evidence>
<sequence>MRGNQKTIHTTCIIVLLSTLTLYLLITLVPVNLLEISPTPWSCWSLTLTDHNNVKKNTESGERCDMFHGKWVQYPNGPYYTNESCNVIFDQQNCMKFGRPDREFLKWRWKPDNHCELPIFDAVGFLELVRGKSMAFVGDSVARNQAQSLLCLLATVVYPLDVSETKDPRFRHWLYKDHNFTLATFWSPYLVKAINTYPTGPTYDRLVNLYLDQPNEDWANEIESFDYVILSASQWFFGPQIYYENHHVIGCYNCHVNNLTSLTKFYGYRKAFRTAFQALWNSQNFKGVTFLRTLSPAHFENGEWNRGGRCSRTRPATGREMRLEGDSLKFYLIQVDEMKRAVEQGARRGLKFRLLDTTEAMVLRPDGHPNHFGHWPHENVTIADCVHWCLPGPIDTWNEFLFQMLKMEMLSN</sequence>
<dbReference type="InterPro" id="IPR025846">
    <property type="entry name" value="TBL_N"/>
</dbReference>
<gene>
    <name evidence="10" type="ORF">TEA_003539</name>
</gene>
<keyword evidence="3 7" id="KW-0812">Transmembrane</keyword>
<keyword evidence="5 7" id="KW-1133">Transmembrane helix</keyword>
<dbReference type="EMBL" id="SDRB02009941">
    <property type="protein sequence ID" value="THG07550.1"/>
    <property type="molecule type" value="Genomic_DNA"/>
</dbReference>
<dbReference type="Pfam" id="PF13839">
    <property type="entry name" value="PC-Esterase"/>
    <property type="match status" value="1"/>
</dbReference>
<evidence type="ECO:0000313" key="10">
    <source>
        <dbReference type="EMBL" id="THG07550.1"/>
    </source>
</evidence>
<keyword evidence="11" id="KW-1185">Reference proteome</keyword>
<protein>
    <submittedName>
        <fullName evidence="10">Uncharacterized protein</fullName>
    </submittedName>
</protein>
<dbReference type="GO" id="GO:0016020">
    <property type="term" value="C:membrane"/>
    <property type="evidence" value="ECO:0007669"/>
    <property type="project" value="UniProtKB-SubCell"/>
</dbReference>
<keyword evidence="4" id="KW-0735">Signal-anchor</keyword>
<feature type="domain" description="Trichome birefringence-like C-terminal" evidence="8">
    <location>
        <begin position="117"/>
        <end position="404"/>
    </location>
</feature>
<proteinExistence type="inferred from homology"/>
<dbReference type="PANTHER" id="PTHR32285">
    <property type="entry name" value="PROTEIN TRICHOME BIREFRINGENCE-LIKE 9-RELATED"/>
    <property type="match status" value="1"/>
</dbReference>
<dbReference type="InterPro" id="IPR029962">
    <property type="entry name" value="TBL"/>
</dbReference>
<accession>A0A4S4DW55</accession>
<name>A0A4S4DW55_CAMSN</name>
<feature type="domain" description="Trichome birefringence-like N-terminal" evidence="9">
    <location>
        <begin position="62"/>
        <end position="113"/>
    </location>
</feature>
<reference evidence="10 11" key="1">
    <citation type="journal article" date="2018" name="Proc. Natl. Acad. Sci. U.S.A.">
        <title>Draft genome sequence of Camellia sinensis var. sinensis provides insights into the evolution of the tea genome and tea quality.</title>
        <authorList>
            <person name="Wei C."/>
            <person name="Yang H."/>
            <person name="Wang S."/>
            <person name="Zhao J."/>
            <person name="Liu C."/>
            <person name="Gao L."/>
            <person name="Xia E."/>
            <person name="Lu Y."/>
            <person name="Tai Y."/>
            <person name="She G."/>
            <person name="Sun J."/>
            <person name="Cao H."/>
            <person name="Tong W."/>
            <person name="Gao Q."/>
            <person name="Li Y."/>
            <person name="Deng W."/>
            <person name="Jiang X."/>
            <person name="Wang W."/>
            <person name="Chen Q."/>
            <person name="Zhang S."/>
            <person name="Li H."/>
            <person name="Wu J."/>
            <person name="Wang P."/>
            <person name="Li P."/>
            <person name="Shi C."/>
            <person name="Zheng F."/>
            <person name="Jian J."/>
            <person name="Huang B."/>
            <person name="Shan D."/>
            <person name="Shi M."/>
            <person name="Fang C."/>
            <person name="Yue Y."/>
            <person name="Li F."/>
            <person name="Li D."/>
            <person name="Wei S."/>
            <person name="Han B."/>
            <person name="Jiang C."/>
            <person name="Yin Y."/>
            <person name="Xia T."/>
            <person name="Zhang Z."/>
            <person name="Bennetzen J.L."/>
            <person name="Zhao S."/>
            <person name="Wan X."/>
        </authorList>
    </citation>
    <scope>NUCLEOTIDE SEQUENCE [LARGE SCALE GENOMIC DNA]</scope>
    <source>
        <strain evidence="11">cv. Shuchazao</strain>
        <tissue evidence="10">Leaf</tissue>
    </source>
</reference>
<dbReference type="PANTHER" id="PTHR32285:SF13">
    <property type="entry name" value="TRICHOME BIREFRINGENCE-LIKE N-TERMINAL DOMAIN-CONTAINING PROTEIN"/>
    <property type="match status" value="1"/>
</dbReference>